<accession>A0ABT2G1D8</accession>
<dbReference type="EMBL" id="JANWGH010000001">
    <property type="protein sequence ID" value="MCS5488892.1"/>
    <property type="molecule type" value="Genomic_DNA"/>
</dbReference>
<evidence type="ECO:0000313" key="2">
    <source>
        <dbReference type="EMBL" id="MCS5488892.1"/>
    </source>
</evidence>
<dbReference type="RefSeq" id="WP_259412575.1">
    <property type="nucleotide sequence ID" value="NZ_JANWGH010000001.1"/>
</dbReference>
<proteinExistence type="predicted"/>
<organism evidence="2 3">
    <name type="scientific">Algoriphagus limi</name>
    <dbReference type="NCBI Taxonomy" id="2975273"/>
    <lineage>
        <taxon>Bacteria</taxon>
        <taxon>Pseudomonadati</taxon>
        <taxon>Bacteroidota</taxon>
        <taxon>Cytophagia</taxon>
        <taxon>Cytophagales</taxon>
        <taxon>Cyclobacteriaceae</taxon>
        <taxon>Algoriphagus</taxon>
    </lineage>
</organism>
<reference evidence="2 3" key="1">
    <citation type="submission" date="2022-08" db="EMBL/GenBank/DDBJ databases">
        <title>Algoriphagus sp. CAU 1643 isolated from mud.</title>
        <authorList>
            <person name="Kim W."/>
        </authorList>
    </citation>
    <scope>NUCLEOTIDE SEQUENCE [LARGE SCALE GENOMIC DNA]</scope>
    <source>
        <strain evidence="2 3">CAU 1643</strain>
    </source>
</reference>
<evidence type="ECO:0000313" key="3">
    <source>
        <dbReference type="Proteomes" id="UP001206788"/>
    </source>
</evidence>
<name>A0ABT2G1D8_9BACT</name>
<dbReference type="Proteomes" id="UP001206788">
    <property type="component" value="Unassembled WGS sequence"/>
</dbReference>
<evidence type="ECO:0000256" key="1">
    <source>
        <dbReference type="SAM" id="Phobius"/>
    </source>
</evidence>
<evidence type="ECO:0008006" key="4">
    <source>
        <dbReference type="Google" id="ProtNLM"/>
    </source>
</evidence>
<keyword evidence="1" id="KW-0472">Membrane</keyword>
<feature type="transmembrane region" description="Helical" evidence="1">
    <location>
        <begin position="242"/>
        <end position="263"/>
    </location>
</feature>
<protein>
    <recommendedName>
        <fullName evidence="4">DUF4145 domain-containing protein</fullName>
    </recommendedName>
</protein>
<feature type="transmembrane region" description="Helical" evidence="1">
    <location>
        <begin position="161"/>
        <end position="178"/>
    </location>
</feature>
<keyword evidence="1" id="KW-0812">Transmembrane</keyword>
<keyword evidence="1" id="KW-1133">Transmembrane helix</keyword>
<keyword evidence="3" id="KW-1185">Reference proteome</keyword>
<sequence>MIGSEEFEIANTKLIVLKNSFESYDDQFERIQSYLSNDPDSAILRITAILEDIFKKIWNQVLQNSEPPSTLFEILQNDSIKQVIPNNILSRIHNLRILGNLSRHSSIDAPASTEDALISIHLLFTVMNWYRSQFFDLPELPEPVQAQLTFREYLKQMFTDYRTLSLILFQAIFCYGLFRYHEYLPSDLEAPFKYTYEGVFTNFGVSSSVFSMIYCMVLILVSSIFAWSIFKEFRKQGYISRIWSFELMFFVVFNGQFIFLAILDPFTVLW</sequence>
<feature type="transmembrane region" description="Helical" evidence="1">
    <location>
        <begin position="209"/>
        <end position="230"/>
    </location>
</feature>
<comment type="caution">
    <text evidence="2">The sequence shown here is derived from an EMBL/GenBank/DDBJ whole genome shotgun (WGS) entry which is preliminary data.</text>
</comment>
<gene>
    <name evidence="2" type="ORF">NY014_00540</name>
</gene>